<reference evidence="7 8" key="1">
    <citation type="submission" date="2019-03" db="EMBL/GenBank/DDBJ databases">
        <title>Genomic Encyclopedia of Type Strains, Phase IV (KMG-IV): sequencing the most valuable type-strain genomes for metagenomic binning, comparative biology and taxonomic classification.</title>
        <authorList>
            <person name="Goeker M."/>
        </authorList>
    </citation>
    <scope>NUCLEOTIDE SEQUENCE [LARGE SCALE GENOMIC DNA]</scope>
    <source>
        <strain evidence="7 8">DSM 103428</strain>
    </source>
</reference>
<evidence type="ECO:0000256" key="4">
    <source>
        <dbReference type="ARBA" id="ARBA00022989"/>
    </source>
</evidence>
<evidence type="ECO:0000256" key="6">
    <source>
        <dbReference type="SAM" id="Phobius"/>
    </source>
</evidence>
<dbReference type="AlphaFoldDB" id="A0A4R1LBD0"/>
<dbReference type="Proteomes" id="UP000295210">
    <property type="component" value="Unassembled WGS sequence"/>
</dbReference>
<dbReference type="PANTHER" id="PTHR43243:SF4">
    <property type="entry name" value="CATIONIC AMINO ACID TRANSPORTER 4"/>
    <property type="match status" value="1"/>
</dbReference>
<keyword evidence="8" id="KW-1185">Reference proteome</keyword>
<dbReference type="Pfam" id="PF13520">
    <property type="entry name" value="AA_permease_2"/>
    <property type="match status" value="1"/>
</dbReference>
<feature type="transmembrane region" description="Helical" evidence="6">
    <location>
        <begin position="267"/>
        <end position="285"/>
    </location>
</feature>
<evidence type="ECO:0000313" key="8">
    <source>
        <dbReference type="Proteomes" id="UP000295210"/>
    </source>
</evidence>
<dbReference type="GO" id="GO:0015171">
    <property type="term" value="F:amino acid transmembrane transporter activity"/>
    <property type="evidence" value="ECO:0007669"/>
    <property type="project" value="TreeGrafter"/>
</dbReference>
<dbReference type="InterPro" id="IPR002293">
    <property type="entry name" value="AA/rel_permease1"/>
</dbReference>
<comment type="subcellular location">
    <subcellularLocation>
        <location evidence="1">Membrane</location>
        <topology evidence="1">Multi-pass membrane protein</topology>
    </subcellularLocation>
</comment>
<feature type="transmembrane region" description="Helical" evidence="6">
    <location>
        <begin position="203"/>
        <end position="223"/>
    </location>
</feature>
<dbReference type="OrthoDB" id="9762947at2"/>
<keyword evidence="2" id="KW-0813">Transport</keyword>
<evidence type="ECO:0000256" key="2">
    <source>
        <dbReference type="ARBA" id="ARBA00022448"/>
    </source>
</evidence>
<gene>
    <name evidence="7" type="ORF">C7378_1835</name>
</gene>
<evidence type="ECO:0000313" key="7">
    <source>
        <dbReference type="EMBL" id="TCK74213.1"/>
    </source>
</evidence>
<evidence type="ECO:0000256" key="1">
    <source>
        <dbReference type="ARBA" id="ARBA00004141"/>
    </source>
</evidence>
<dbReference type="EMBL" id="SMGK01000002">
    <property type="protein sequence ID" value="TCK74213.1"/>
    <property type="molecule type" value="Genomic_DNA"/>
</dbReference>
<feature type="transmembrane region" description="Helical" evidence="6">
    <location>
        <begin position="235"/>
        <end position="255"/>
    </location>
</feature>
<feature type="transmembrane region" description="Helical" evidence="6">
    <location>
        <begin position="39"/>
        <end position="61"/>
    </location>
</feature>
<feature type="transmembrane region" description="Helical" evidence="6">
    <location>
        <begin position="361"/>
        <end position="387"/>
    </location>
</feature>
<keyword evidence="4 6" id="KW-1133">Transmembrane helix</keyword>
<evidence type="ECO:0000256" key="5">
    <source>
        <dbReference type="ARBA" id="ARBA00023136"/>
    </source>
</evidence>
<feature type="transmembrane region" description="Helical" evidence="6">
    <location>
        <begin position="408"/>
        <end position="426"/>
    </location>
</feature>
<organism evidence="7 8">
    <name type="scientific">Acidipila rosea</name>
    <dbReference type="NCBI Taxonomy" id="768535"/>
    <lineage>
        <taxon>Bacteria</taxon>
        <taxon>Pseudomonadati</taxon>
        <taxon>Acidobacteriota</taxon>
        <taxon>Terriglobia</taxon>
        <taxon>Terriglobales</taxon>
        <taxon>Acidobacteriaceae</taxon>
        <taxon>Acidipila</taxon>
    </lineage>
</organism>
<dbReference type="GO" id="GO:0016020">
    <property type="term" value="C:membrane"/>
    <property type="evidence" value="ECO:0007669"/>
    <property type="project" value="UniProtKB-SubCell"/>
</dbReference>
<feature type="transmembrane region" description="Helical" evidence="6">
    <location>
        <begin position="306"/>
        <end position="328"/>
    </location>
</feature>
<feature type="transmembrane region" description="Helical" evidence="6">
    <location>
        <begin position="493"/>
        <end position="510"/>
    </location>
</feature>
<protein>
    <submittedName>
        <fullName evidence="7">Amino acid/polyamine/organocation transporter (APC superfamily)</fullName>
    </submittedName>
</protein>
<dbReference type="PIRSF" id="PIRSF006060">
    <property type="entry name" value="AA_transporter"/>
    <property type="match status" value="1"/>
</dbReference>
<proteinExistence type="predicted"/>
<dbReference type="Gene3D" id="1.20.1740.10">
    <property type="entry name" value="Amino acid/polyamine transporter I"/>
    <property type="match status" value="1"/>
</dbReference>
<sequence length="519" mass="56378">MRSADLPSQLFARKSIDKLIAESENPEHALKKTLGPVSLTALGIGAVIGSGIFTVIGTAIAGEKFDTSSILNTPLLDYVVHHTALAGRPGAGPALALSLVLVAIVCAFTGLCYAELASMIPIAGSAYTYTYATMGELIAWIIGWDLILEYAFSNMAVSVGFAAHMVDLLDWLGVHPSLKWISPAYLPSGLQDLQGRTLYGPGWHFGFNIPAFLIVMLLTVVLVRGIRESAETNNIMVLLKIAAILIFVSFGAHFIKPHNWHPFYPNGWSGVLTGGSIIFFTYIGFDSVSTAAEECKNPQRDVPIGIIATLIVCTILYIGVAVVLTGLIKWDRLIDDAAPVVNTLKKLSLTHGGAGLHWVRLAVLIGALLGMISSILVFQIGQARVWFAMSRDRLLPTVFSKVHPRFRTPIVATWVAGFVVGLPAGLLDIGTFSDLSNIGTLFAFVLVSAGVLVLRYKDPDRRRGFRCPGGPVFPVLSILFCMLLMAGLPIMTWIRFFVWLAIGLVIYFLYSRKRSEFAR</sequence>
<dbReference type="RefSeq" id="WP_131994932.1">
    <property type="nucleotide sequence ID" value="NZ_SMGK01000002.1"/>
</dbReference>
<name>A0A4R1LBD0_9BACT</name>
<dbReference type="PANTHER" id="PTHR43243">
    <property type="entry name" value="INNER MEMBRANE TRANSPORTER YGJI-RELATED"/>
    <property type="match status" value="1"/>
</dbReference>
<keyword evidence="3 6" id="KW-0812">Transmembrane</keyword>
<feature type="transmembrane region" description="Helical" evidence="6">
    <location>
        <begin position="468"/>
        <end position="487"/>
    </location>
</feature>
<accession>A0A4R1LBD0</accession>
<feature type="transmembrane region" description="Helical" evidence="6">
    <location>
        <begin position="438"/>
        <end position="456"/>
    </location>
</feature>
<feature type="transmembrane region" description="Helical" evidence="6">
    <location>
        <begin position="94"/>
        <end position="114"/>
    </location>
</feature>
<keyword evidence="5 6" id="KW-0472">Membrane</keyword>
<comment type="caution">
    <text evidence="7">The sequence shown here is derived from an EMBL/GenBank/DDBJ whole genome shotgun (WGS) entry which is preliminary data.</text>
</comment>
<evidence type="ECO:0000256" key="3">
    <source>
        <dbReference type="ARBA" id="ARBA00022692"/>
    </source>
</evidence>